<comment type="caution">
    <text evidence="4">The sequence shown here is derived from an EMBL/GenBank/DDBJ whole genome shotgun (WGS) entry which is preliminary data.</text>
</comment>
<evidence type="ECO:0000313" key="5">
    <source>
        <dbReference type="Proteomes" id="UP000233551"/>
    </source>
</evidence>
<dbReference type="InterPro" id="IPR039537">
    <property type="entry name" value="Retrotran_Ty1/copia-like"/>
</dbReference>
<keyword evidence="1" id="KW-0645">Protease</keyword>
<dbReference type="InterPro" id="IPR057670">
    <property type="entry name" value="SH3_retrovirus"/>
</dbReference>
<dbReference type="PANTHER" id="PTHR42648">
    <property type="entry name" value="TRANSPOSASE, PUTATIVE-RELATED"/>
    <property type="match status" value="1"/>
</dbReference>
<dbReference type="AlphaFoldDB" id="A0A2I0K806"/>
<reference evidence="4 5" key="1">
    <citation type="submission" date="2017-11" db="EMBL/GenBank/DDBJ databases">
        <title>De-novo sequencing of pomegranate (Punica granatum L.) genome.</title>
        <authorList>
            <person name="Akparov Z."/>
            <person name="Amiraslanov A."/>
            <person name="Hajiyeva S."/>
            <person name="Abbasov M."/>
            <person name="Kaur K."/>
            <person name="Hamwieh A."/>
            <person name="Solovyev V."/>
            <person name="Salamov A."/>
            <person name="Braich B."/>
            <person name="Kosarev P."/>
            <person name="Mahmoud A."/>
            <person name="Hajiyev E."/>
            <person name="Babayeva S."/>
            <person name="Izzatullayeva V."/>
            <person name="Mammadov A."/>
            <person name="Mammadov A."/>
            <person name="Sharifova S."/>
            <person name="Ojaghi J."/>
            <person name="Eynullazada K."/>
            <person name="Bayramov B."/>
            <person name="Abdulazimova A."/>
            <person name="Shahmuradov I."/>
        </authorList>
    </citation>
    <scope>NUCLEOTIDE SEQUENCE [LARGE SCALE GENOMIC DNA]</scope>
    <source>
        <strain evidence="5">cv. AG2017</strain>
        <tissue evidence="4">Leaf</tissue>
    </source>
</reference>
<keyword evidence="5" id="KW-1185">Reference proteome</keyword>
<proteinExistence type="predicted"/>
<dbReference type="PANTHER" id="PTHR42648:SF18">
    <property type="entry name" value="RETROTRANSPOSON, UNCLASSIFIED-LIKE PROTEIN"/>
    <property type="match status" value="1"/>
</dbReference>
<dbReference type="STRING" id="22663.A0A2I0K806"/>
<sequence length="268" mass="30883">MTSDKSLFKEFDGSVYIKVRIDIGDYIAVKGREIVVIEGYTSAKLITGVLYVPEIDQNLLSVSQLVEKGVKAANTTVFLLNGLPTKALEKKTPYEAWHDVKLSVKNLKVFGYVCYTHVPQEKRRKLDQKYEPGVFVGYSLQFKAYRVSQPQAKNVIVSRDVTFLEEEKWSWKEGNKGEKITSQRYWPLQLLREEVVEIDDTVDDYPVRDTGPLVEIYQRCNVTVLEPSCFEDAEIDQKWMATMKEELGMIEKNQTLELVDRPQDKNVI</sequence>
<keyword evidence="1" id="KW-0378">Hydrolase</keyword>
<feature type="domain" description="Retroviral polymerase SH3-like" evidence="3">
    <location>
        <begin position="113"/>
        <end position="174"/>
    </location>
</feature>
<feature type="domain" description="Retrovirus-related Pol polyprotein from transposon TNT 1-94-like beta-barrel" evidence="2">
    <location>
        <begin position="1"/>
        <end position="70"/>
    </location>
</feature>
<dbReference type="GO" id="GO:0006508">
    <property type="term" value="P:proteolysis"/>
    <property type="evidence" value="ECO:0007669"/>
    <property type="project" value="UniProtKB-KW"/>
</dbReference>
<name>A0A2I0K806_PUNGR</name>
<protein>
    <submittedName>
        <fullName evidence="4">Uncharacterized protein</fullName>
    </submittedName>
</protein>
<dbReference type="Pfam" id="PF22936">
    <property type="entry name" value="Pol_BBD"/>
    <property type="match status" value="1"/>
</dbReference>
<evidence type="ECO:0000256" key="1">
    <source>
        <dbReference type="ARBA" id="ARBA00022670"/>
    </source>
</evidence>
<dbReference type="EMBL" id="PGOL01000868">
    <property type="protein sequence ID" value="PKI63826.1"/>
    <property type="molecule type" value="Genomic_DNA"/>
</dbReference>
<organism evidence="4 5">
    <name type="scientific">Punica granatum</name>
    <name type="common">Pomegranate</name>
    <dbReference type="NCBI Taxonomy" id="22663"/>
    <lineage>
        <taxon>Eukaryota</taxon>
        <taxon>Viridiplantae</taxon>
        <taxon>Streptophyta</taxon>
        <taxon>Embryophyta</taxon>
        <taxon>Tracheophyta</taxon>
        <taxon>Spermatophyta</taxon>
        <taxon>Magnoliopsida</taxon>
        <taxon>eudicotyledons</taxon>
        <taxon>Gunneridae</taxon>
        <taxon>Pentapetalae</taxon>
        <taxon>rosids</taxon>
        <taxon>malvids</taxon>
        <taxon>Myrtales</taxon>
        <taxon>Lythraceae</taxon>
        <taxon>Punica</taxon>
    </lineage>
</organism>
<dbReference type="Proteomes" id="UP000233551">
    <property type="component" value="Unassembled WGS sequence"/>
</dbReference>
<evidence type="ECO:0000313" key="4">
    <source>
        <dbReference type="EMBL" id="PKI63826.1"/>
    </source>
</evidence>
<dbReference type="Pfam" id="PF25597">
    <property type="entry name" value="SH3_retrovirus"/>
    <property type="match status" value="1"/>
</dbReference>
<dbReference type="InterPro" id="IPR054722">
    <property type="entry name" value="PolX-like_BBD"/>
</dbReference>
<accession>A0A2I0K806</accession>
<gene>
    <name evidence="4" type="ORF">CRG98_015810</name>
</gene>
<evidence type="ECO:0000259" key="2">
    <source>
        <dbReference type="Pfam" id="PF22936"/>
    </source>
</evidence>
<dbReference type="GO" id="GO:0008233">
    <property type="term" value="F:peptidase activity"/>
    <property type="evidence" value="ECO:0007669"/>
    <property type="project" value="UniProtKB-KW"/>
</dbReference>
<evidence type="ECO:0000259" key="3">
    <source>
        <dbReference type="Pfam" id="PF25597"/>
    </source>
</evidence>